<evidence type="ECO:0000313" key="2">
    <source>
        <dbReference type="EMBL" id="UGO49367.1"/>
    </source>
</evidence>
<reference evidence="2 3" key="1">
    <citation type="submission" date="2021-10" db="EMBL/GenBank/DDBJ databases">
        <authorList>
            <person name="Findley J."/>
            <person name="Arens D."/>
            <person name="Edvalson L."/>
            <person name="Sharman N."/>
            <person name="Grose J.H."/>
        </authorList>
    </citation>
    <scope>NUCLEOTIDE SEQUENCE [LARGE SCALE GENOMIC DNA]</scope>
</reference>
<sequence>MEWYFSIGLVLWILAQITRADETTGIKNNILCLLLFIVAWPKIVATLAYKLIVRED</sequence>
<protein>
    <submittedName>
        <fullName evidence="2">Uncharacterized protein</fullName>
    </submittedName>
</protein>
<name>A0AAE9CD00_9CAUD</name>
<accession>A0AAE9CD00</accession>
<dbReference type="Proteomes" id="UP000828100">
    <property type="component" value="Segment"/>
</dbReference>
<feature type="transmembrane region" description="Helical" evidence="1">
    <location>
        <begin position="30"/>
        <end position="52"/>
    </location>
</feature>
<organism evidence="2 3">
    <name type="scientific">Klebsiella phage vB_KpnM_JustaPhage</name>
    <dbReference type="NCBI Taxonomy" id="2894801"/>
    <lineage>
        <taxon>Viruses</taxon>
        <taxon>Duplodnaviria</taxon>
        <taxon>Heunggongvirae</taxon>
        <taxon>Uroviricota</taxon>
        <taxon>Caudoviricetes</taxon>
        <taxon>Jameshumphriesvirinae</taxon>
        <taxon>Sircambvirus</taxon>
        <taxon>Sircambvirus justaphage</taxon>
    </lineage>
</organism>
<keyword evidence="1" id="KW-1133">Transmembrane helix</keyword>
<evidence type="ECO:0000313" key="3">
    <source>
        <dbReference type="Proteomes" id="UP000828100"/>
    </source>
</evidence>
<proteinExistence type="predicted"/>
<gene>
    <name evidence="2" type="ORF">JUSTAPHAGE_30</name>
</gene>
<keyword evidence="3" id="KW-1185">Reference proteome</keyword>
<keyword evidence="1" id="KW-0472">Membrane</keyword>
<keyword evidence="1" id="KW-0812">Transmembrane</keyword>
<evidence type="ECO:0000256" key="1">
    <source>
        <dbReference type="SAM" id="Phobius"/>
    </source>
</evidence>
<dbReference type="EMBL" id="OK499978">
    <property type="protein sequence ID" value="UGO49367.1"/>
    <property type="molecule type" value="Genomic_DNA"/>
</dbReference>